<accession>A0A1J4MHU7</accession>
<proteinExistence type="predicted"/>
<keyword evidence="3" id="KW-1185">Reference proteome</keyword>
<gene>
    <name evidence="2" type="ORF">cubi_03614</name>
</gene>
<evidence type="ECO:0000313" key="3">
    <source>
        <dbReference type="Proteomes" id="UP000186176"/>
    </source>
</evidence>
<feature type="region of interest" description="Disordered" evidence="1">
    <location>
        <begin position="509"/>
        <end position="536"/>
    </location>
</feature>
<protein>
    <submittedName>
        <fullName evidence="2">Uncharacterized protein</fullName>
    </submittedName>
</protein>
<feature type="compositionally biased region" description="Low complexity" evidence="1">
    <location>
        <begin position="516"/>
        <end position="528"/>
    </location>
</feature>
<dbReference type="AlphaFoldDB" id="A0A1J4MHU7"/>
<dbReference type="EMBL" id="LRBP01000014">
    <property type="protein sequence ID" value="OII73817.1"/>
    <property type="molecule type" value="Genomic_DNA"/>
</dbReference>
<dbReference type="GeneID" id="39980407"/>
<organism evidence="2 3">
    <name type="scientific">Cryptosporidium ubiquitum</name>
    <dbReference type="NCBI Taxonomy" id="857276"/>
    <lineage>
        <taxon>Eukaryota</taxon>
        <taxon>Sar</taxon>
        <taxon>Alveolata</taxon>
        <taxon>Apicomplexa</taxon>
        <taxon>Conoidasida</taxon>
        <taxon>Coccidia</taxon>
        <taxon>Eucoccidiorida</taxon>
        <taxon>Eimeriorina</taxon>
        <taxon>Cryptosporidiidae</taxon>
        <taxon>Cryptosporidium</taxon>
    </lineage>
</organism>
<evidence type="ECO:0000313" key="2">
    <source>
        <dbReference type="EMBL" id="OII73817.1"/>
    </source>
</evidence>
<comment type="caution">
    <text evidence="2">The sequence shown here is derived from an EMBL/GenBank/DDBJ whole genome shotgun (WGS) entry which is preliminary data.</text>
</comment>
<dbReference type="Proteomes" id="UP000186176">
    <property type="component" value="Unassembled WGS sequence"/>
</dbReference>
<dbReference type="RefSeq" id="XP_028875072.1">
    <property type="nucleotide sequence ID" value="XM_029020628.1"/>
</dbReference>
<name>A0A1J4MHU7_9CRYT</name>
<reference evidence="2 3" key="1">
    <citation type="submission" date="2016-10" db="EMBL/GenBank/DDBJ databases">
        <title>Reductive evolution of mitochondrial metabolism and differential evolution of invasion-related proteins in Cryptosporidium.</title>
        <authorList>
            <person name="Liu S."/>
            <person name="Roellig D.M."/>
            <person name="Guo Y."/>
            <person name="Li N."/>
            <person name="Frace M.A."/>
            <person name="Tang K."/>
            <person name="Zhang L."/>
            <person name="Feng Y."/>
            <person name="Xiao L."/>
        </authorList>
    </citation>
    <scope>NUCLEOTIDE SEQUENCE [LARGE SCALE GENOMIC DNA]</scope>
    <source>
        <strain evidence="2">39726</strain>
    </source>
</reference>
<sequence>MLEEEYDRVVQLFLEWFGMTYLENEEFKKSNKDLEMLQQIVIPTIYKTFKKITTTYSELIELCMNSEKSKKIFQKREEIGKLYRQYFRFLVFLTRLFLLLIQEIGGGTAKENEYGGEYSITSFPVKVIHELLGSPGTKECIIFLMDLALLQGNKLLSDQLFDYLVGFPNSIQKECYLVRKKLTESANHSFNHQLLSITNNFDCSNYFTGLSEKEESIVVILFKIKNLMRNLWKVDKSYIDLMVWWQKNYMEMVNSIKGLELSELYDQLENTRIEDLPISIFFESNEYWELSTLCGMTGYVLYITYQFILDGNEQVEEAVTSFHFENQGYSVSELVKEAIKFSILSILLDPANYKAAWLLSLLHLYPTEQFSLIYSLKFTRLTLNLNSSFDDSWVLYSLLWTSAIRHDACHSKPSISNSELSSPEGTENEDFVCDQLKKISPISITTKIMSLASKNDNLKIPLKFIYLGYNIFQILRDRESNDDLCYGVISDILELNQWISKRQKIQREKEAELERSPSMSSVSVSPSNKSKKSKDAKQIYLDQVGRSAPELDSDFSPLINHPLLFKLQLLIWSLKLKQFLKNDGVHICNEFIIKQLNEFLQLQKEILDKDIDILDELHIHTHVRSYIKMQIDRFSLLLNNYKSRESSLSESSYYSNWQEYERYLENLLFSQTQSKSLFETDLIDWRMLLSPIQNLY</sequence>
<evidence type="ECO:0000256" key="1">
    <source>
        <dbReference type="SAM" id="MobiDB-lite"/>
    </source>
</evidence>
<dbReference type="OrthoDB" id="341778at2759"/>
<dbReference type="VEuPathDB" id="CryptoDB:cubi_03614"/>